<protein>
    <submittedName>
        <fullName evidence="1">Uncharacterized protein</fullName>
    </submittedName>
</protein>
<dbReference type="EMBL" id="PSNY01000007">
    <property type="protein sequence ID" value="PPE70144.1"/>
    <property type="molecule type" value="Genomic_DNA"/>
</dbReference>
<dbReference type="OrthoDB" id="4470731at2"/>
<reference evidence="1 3" key="1">
    <citation type="submission" date="2018-02" db="EMBL/GenBank/DDBJ databases">
        <title>Reclassifiation of [Polyangium] brachysporum DSM 7029 as Guopingzhaonella breviflexa gen. nov., sp. nov., a member of the family Comamonadaceae.</title>
        <authorList>
            <person name="Tang B."/>
        </authorList>
    </citation>
    <scope>NUCLEOTIDE SEQUENCE [LARGE SCALE GENOMIC DNA]</scope>
    <source>
        <strain evidence="1 3">DSM 15344</strain>
    </source>
</reference>
<dbReference type="RefSeq" id="WP_104357119.1">
    <property type="nucleotide sequence ID" value="NZ_CALFFA010000006.1"/>
</dbReference>
<evidence type="ECO:0000313" key="3">
    <source>
        <dbReference type="Proteomes" id="UP000239406"/>
    </source>
</evidence>
<dbReference type="EMBL" id="SLXF01000003">
    <property type="protein sequence ID" value="TCP08201.1"/>
    <property type="molecule type" value="Genomic_DNA"/>
</dbReference>
<sequence length="435" mass="48793">MARQYTDAQLKEMARPFESHALDALAAGDIPRVRALMREMAQGPAGLDALSGHTLARKVGKLRQDFGEERTREALRRIGRQLMRTWARDLQAGDEKGAITAVIEVYKHQVGAQLQPSETDDEVVVDLLPCGSGGRLERQGVTAKHPRWYAGWSDGVPSYCQLCKAYQDGLNEQVGYPAWTTEKGPDGTCRMRFRKQQPGTRLFEPGELDEAARTRLQRAEAALEAGDLEQVAALLDGQRKDWMPWHDFGIVCLEYFYNVALELGGPDYLDELLAQTYEPAFVAGFPRYDAMSDDELVREIARTWNYHCADFKIQEEDDRFVFVLDPCGSGGRLLRGQVWRDMFHYGEPLSQKMPQPHPINFQRHDAPTYCTHCAASNRAQFKGGPLFFVIDGHAQMQPGQPCRQFSYKKAAARRCDPALPAQVGLSPTPSPEGTS</sequence>
<dbReference type="Proteomes" id="UP000239406">
    <property type="component" value="Unassembled WGS sequence"/>
</dbReference>
<evidence type="ECO:0000313" key="2">
    <source>
        <dbReference type="EMBL" id="TCP08201.1"/>
    </source>
</evidence>
<gene>
    <name evidence="1" type="ORF">C1702_07760</name>
    <name evidence="2" type="ORF">EV676_103234</name>
</gene>
<reference evidence="2 4" key="2">
    <citation type="submission" date="2019-03" db="EMBL/GenBank/DDBJ databases">
        <title>Genomic Encyclopedia of Type Strains, Phase IV (KMG-IV): sequencing the most valuable type-strain genomes for metagenomic binning, comparative biology and taxonomic classification.</title>
        <authorList>
            <person name="Goeker M."/>
        </authorList>
    </citation>
    <scope>NUCLEOTIDE SEQUENCE [LARGE SCALE GENOMIC DNA]</scope>
    <source>
        <strain evidence="2 4">DSM 15264</strain>
    </source>
</reference>
<dbReference type="Proteomes" id="UP000294772">
    <property type="component" value="Unassembled WGS sequence"/>
</dbReference>
<proteinExistence type="predicted"/>
<evidence type="ECO:0000313" key="1">
    <source>
        <dbReference type="EMBL" id="PPE70144.1"/>
    </source>
</evidence>
<name>A0A2S5T572_9BURK</name>
<keyword evidence="3" id="KW-1185">Reference proteome</keyword>
<evidence type="ECO:0000313" key="4">
    <source>
        <dbReference type="Proteomes" id="UP000294772"/>
    </source>
</evidence>
<comment type="caution">
    <text evidence="1">The sequence shown here is derived from an EMBL/GenBank/DDBJ whole genome shotgun (WGS) entry which is preliminary data.</text>
</comment>
<organism evidence="1 3">
    <name type="scientific">Caldimonas thermodepolymerans</name>
    <dbReference type="NCBI Taxonomy" id="215580"/>
    <lineage>
        <taxon>Bacteria</taxon>
        <taxon>Pseudomonadati</taxon>
        <taxon>Pseudomonadota</taxon>
        <taxon>Betaproteobacteria</taxon>
        <taxon>Burkholderiales</taxon>
        <taxon>Sphaerotilaceae</taxon>
        <taxon>Caldimonas</taxon>
    </lineage>
</organism>
<accession>A0A2S5T572</accession>
<dbReference type="AlphaFoldDB" id="A0A2S5T572"/>